<dbReference type="Proteomes" id="UP000001542">
    <property type="component" value="Unassembled WGS sequence"/>
</dbReference>
<dbReference type="VEuPathDB" id="TrichDB:TVAG_421490"/>
<evidence type="ECO:0000313" key="2">
    <source>
        <dbReference type="Proteomes" id="UP000001542"/>
    </source>
</evidence>
<gene>
    <name evidence="1" type="ORF">TVAG_421490</name>
</gene>
<dbReference type="AlphaFoldDB" id="A2FR36"/>
<dbReference type="VEuPathDB" id="TrichDB:TVAGG3_0031580"/>
<sequence>MEKSQENFRDFINIMEALITTHPDTLEKCRDIIKELVKYPEFLNIVDFFENLAEDPSTKNNLGSILLSEDVFNEFLSKIQKISDQSKIIGLIKIVTAIYHCNSNISRKFAGKLIDFVIFCLKFSDNQILCQTYVLARKMINIIADNDAAFCNLLEKAMNLLNNFDDKIYEYQVRALDYICSCFKVNFVTSSMMYDSMKIMKKLKEIIENSKNNSFLFLSLFNFARVLSNTTEYSDEIIGDFVSFLLEKYLEGNRTFCAFCKDFFVSLRRSVSNDEIFQNLLEKEKFKGFIEICNEYSSYIDTINLYLTMR</sequence>
<dbReference type="EMBL" id="DS113956">
    <property type="protein sequence ID" value="EAX92625.1"/>
    <property type="molecule type" value="Genomic_DNA"/>
</dbReference>
<protein>
    <submittedName>
        <fullName evidence="1">Uncharacterized protein</fullName>
    </submittedName>
</protein>
<organism evidence="1 2">
    <name type="scientific">Trichomonas vaginalis (strain ATCC PRA-98 / G3)</name>
    <dbReference type="NCBI Taxonomy" id="412133"/>
    <lineage>
        <taxon>Eukaryota</taxon>
        <taxon>Metamonada</taxon>
        <taxon>Parabasalia</taxon>
        <taxon>Trichomonadida</taxon>
        <taxon>Trichomonadidae</taxon>
        <taxon>Trichomonas</taxon>
    </lineage>
</organism>
<dbReference type="KEGG" id="tva:4750338"/>
<accession>A2FR36</accession>
<keyword evidence="2" id="KW-1185">Reference proteome</keyword>
<proteinExistence type="predicted"/>
<name>A2FR36_TRIV3</name>
<reference evidence="1" key="2">
    <citation type="journal article" date="2007" name="Science">
        <title>Draft genome sequence of the sexually transmitted pathogen Trichomonas vaginalis.</title>
        <authorList>
            <person name="Carlton J.M."/>
            <person name="Hirt R.P."/>
            <person name="Silva J.C."/>
            <person name="Delcher A.L."/>
            <person name="Schatz M."/>
            <person name="Zhao Q."/>
            <person name="Wortman J.R."/>
            <person name="Bidwell S.L."/>
            <person name="Alsmark U.C.M."/>
            <person name="Besteiro S."/>
            <person name="Sicheritz-Ponten T."/>
            <person name="Noel C.J."/>
            <person name="Dacks J.B."/>
            <person name="Foster P.G."/>
            <person name="Simillion C."/>
            <person name="Van de Peer Y."/>
            <person name="Miranda-Saavedra D."/>
            <person name="Barton G.J."/>
            <person name="Westrop G.D."/>
            <person name="Mueller S."/>
            <person name="Dessi D."/>
            <person name="Fiori P.L."/>
            <person name="Ren Q."/>
            <person name="Paulsen I."/>
            <person name="Zhang H."/>
            <person name="Bastida-Corcuera F.D."/>
            <person name="Simoes-Barbosa A."/>
            <person name="Brown M.T."/>
            <person name="Hayes R.D."/>
            <person name="Mukherjee M."/>
            <person name="Okumura C.Y."/>
            <person name="Schneider R."/>
            <person name="Smith A.J."/>
            <person name="Vanacova S."/>
            <person name="Villalvazo M."/>
            <person name="Haas B.J."/>
            <person name="Pertea M."/>
            <person name="Feldblyum T.V."/>
            <person name="Utterback T.R."/>
            <person name="Shu C.L."/>
            <person name="Osoegawa K."/>
            <person name="de Jong P.J."/>
            <person name="Hrdy I."/>
            <person name="Horvathova L."/>
            <person name="Zubacova Z."/>
            <person name="Dolezal P."/>
            <person name="Malik S.B."/>
            <person name="Logsdon J.M. Jr."/>
            <person name="Henze K."/>
            <person name="Gupta A."/>
            <person name="Wang C.C."/>
            <person name="Dunne R.L."/>
            <person name="Upcroft J.A."/>
            <person name="Upcroft P."/>
            <person name="White O."/>
            <person name="Salzberg S.L."/>
            <person name="Tang P."/>
            <person name="Chiu C.-H."/>
            <person name="Lee Y.-S."/>
            <person name="Embley T.M."/>
            <person name="Coombs G.H."/>
            <person name="Mottram J.C."/>
            <person name="Tachezy J."/>
            <person name="Fraser-Liggett C.M."/>
            <person name="Johnson P.J."/>
        </authorList>
    </citation>
    <scope>NUCLEOTIDE SEQUENCE [LARGE SCALE GENOMIC DNA]</scope>
    <source>
        <strain evidence="1">G3</strain>
    </source>
</reference>
<dbReference type="RefSeq" id="XP_001305555.1">
    <property type="nucleotide sequence ID" value="XM_001305554.1"/>
</dbReference>
<evidence type="ECO:0000313" key="1">
    <source>
        <dbReference type="EMBL" id="EAX92625.1"/>
    </source>
</evidence>
<dbReference type="InParanoid" id="A2FR36"/>
<reference evidence="1" key="1">
    <citation type="submission" date="2006-10" db="EMBL/GenBank/DDBJ databases">
        <authorList>
            <person name="Amadeo P."/>
            <person name="Zhao Q."/>
            <person name="Wortman J."/>
            <person name="Fraser-Liggett C."/>
            <person name="Carlton J."/>
        </authorList>
    </citation>
    <scope>NUCLEOTIDE SEQUENCE</scope>
    <source>
        <strain evidence="1">G3</strain>
    </source>
</reference>
<dbReference type="InterPro" id="IPR016024">
    <property type="entry name" value="ARM-type_fold"/>
</dbReference>
<dbReference type="SUPFAM" id="SSF48371">
    <property type="entry name" value="ARM repeat"/>
    <property type="match status" value="1"/>
</dbReference>